<evidence type="ECO:0000313" key="1">
    <source>
        <dbReference type="EMBL" id="KKL85255.1"/>
    </source>
</evidence>
<dbReference type="AlphaFoldDB" id="A0A0F9HUB5"/>
<proteinExistence type="predicted"/>
<comment type="caution">
    <text evidence="1">The sequence shown here is derived from an EMBL/GenBank/DDBJ whole genome shotgun (WGS) entry which is preliminary data.</text>
</comment>
<protein>
    <submittedName>
        <fullName evidence="1">Uncharacterized protein</fullName>
    </submittedName>
</protein>
<dbReference type="EMBL" id="LAZR01021459">
    <property type="protein sequence ID" value="KKL85255.1"/>
    <property type="molecule type" value="Genomic_DNA"/>
</dbReference>
<feature type="non-terminal residue" evidence="1">
    <location>
        <position position="27"/>
    </location>
</feature>
<accession>A0A0F9HUB5</accession>
<organism evidence="1">
    <name type="scientific">marine sediment metagenome</name>
    <dbReference type="NCBI Taxonomy" id="412755"/>
    <lineage>
        <taxon>unclassified sequences</taxon>
        <taxon>metagenomes</taxon>
        <taxon>ecological metagenomes</taxon>
    </lineage>
</organism>
<name>A0A0F9HUB5_9ZZZZ</name>
<reference evidence="1" key="1">
    <citation type="journal article" date="2015" name="Nature">
        <title>Complex archaea that bridge the gap between prokaryotes and eukaryotes.</title>
        <authorList>
            <person name="Spang A."/>
            <person name="Saw J.H."/>
            <person name="Jorgensen S.L."/>
            <person name="Zaremba-Niedzwiedzka K."/>
            <person name="Martijn J."/>
            <person name="Lind A.E."/>
            <person name="van Eijk R."/>
            <person name="Schleper C."/>
            <person name="Guy L."/>
            <person name="Ettema T.J."/>
        </authorList>
    </citation>
    <scope>NUCLEOTIDE SEQUENCE</scope>
</reference>
<sequence>MAKRVTKKADRVPMAVDEIAAAKDVTK</sequence>
<gene>
    <name evidence="1" type="ORF">LCGC14_1956610</name>
</gene>